<accession>A0A1H4UQ38</accession>
<dbReference type="AlphaFoldDB" id="A0A1H4UQ38"/>
<evidence type="ECO:0000256" key="4">
    <source>
        <dbReference type="ARBA" id="ARBA00022964"/>
    </source>
</evidence>
<keyword evidence="5" id="KW-0560">Oxidoreductase</keyword>
<dbReference type="PROSITE" id="PS51471">
    <property type="entry name" value="FE2OG_OXY"/>
    <property type="match status" value="1"/>
</dbReference>
<dbReference type="GO" id="GO:0071456">
    <property type="term" value="P:cellular response to hypoxia"/>
    <property type="evidence" value="ECO:0007669"/>
    <property type="project" value="TreeGrafter"/>
</dbReference>
<name>A0A1H4UQ38_PSEAG</name>
<dbReference type="InterPro" id="IPR051559">
    <property type="entry name" value="HIF_prolyl_hydroxylases"/>
</dbReference>
<dbReference type="PANTHER" id="PTHR12907:SF26">
    <property type="entry name" value="HIF PROLYL HYDROXYLASE, ISOFORM C"/>
    <property type="match status" value="1"/>
</dbReference>
<dbReference type="PANTHER" id="PTHR12907">
    <property type="entry name" value="EGL NINE HOMOLOG-RELATED"/>
    <property type="match status" value="1"/>
</dbReference>
<evidence type="ECO:0000256" key="6">
    <source>
        <dbReference type="ARBA" id="ARBA00023004"/>
    </source>
</evidence>
<evidence type="ECO:0000313" key="9">
    <source>
        <dbReference type="Proteomes" id="UP000242849"/>
    </source>
</evidence>
<dbReference type="GO" id="GO:0008198">
    <property type="term" value="F:ferrous iron binding"/>
    <property type="evidence" value="ECO:0007669"/>
    <property type="project" value="TreeGrafter"/>
</dbReference>
<dbReference type="InterPro" id="IPR044862">
    <property type="entry name" value="Pro_4_hyd_alph_FE2OG_OXY"/>
</dbReference>
<dbReference type="STRING" id="53406.SAMN05421553_1310"/>
<keyword evidence="2" id="KW-0479">Metal-binding</keyword>
<evidence type="ECO:0000256" key="2">
    <source>
        <dbReference type="ARBA" id="ARBA00022723"/>
    </source>
</evidence>
<proteinExistence type="predicted"/>
<evidence type="ECO:0000259" key="7">
    <source>
        <dbReference type="PROSITE" id="PS51471"/>
    </source>
</evidence>
<protein>
    <submittedName>
        <fullName evidence="8">SM-20-related protein</fullName>
    </submittedName>
</protein>
<evidence type="ECO:0000256" key="5">
    <source>
        <dbReference type="ARBA" id="ARBA00023002"/>
    </source>
</evidence>
<dbReference type="InterPro" id="IPR005123">
    <property type="entry name" value="Oxoglu/Fe-dep_dioxygenase_dom"/>
</dbReference>
<dbReference type="GO" id="GO:0031418">
    <property type="term" value="F:L-ascorbic acid binding"/>
    <property type="evidence" value="ECO:0007669"/>
    <property type="project" value="UniProtKB-KW"/>
</dbReference>
<evidence type="ECO:0000256" key="1">
    <source>
        <dbReference type="ARBA" id="ARBA00001961"/>
    </source>
</evidence>
<dbReference type="RefSeq" id="WP_090378162.1">
    <property type="nucleotide sequence ID" value="NZ_CP156749.1"/>
</dbReference>
<dbReference type="OrthoDB" id="9783171at2"/>
<dbReference type="SMART" id="SM00702">
    <property type="entry name" value="P4Hc"/>
    <property type="match status" value="1"/>
</dbReference>
<comment type="cofactor">
    <cofactor evidence="1">
        <name>L-ascorbate</name>
        <dbReference type="ChEBI" id="CHEBI:38290"/>
    </cofactor>
</comment>
<dbReference type="Proteomes" id="UP000242849">
    <property type="component" value="Unassembled WGS sequence"/>
</dbReference>
<keyword evidence="4" id="KW-0223">Dioxygenase</keyword>
<dbReference type="Gene3D" id="2.60.120.620">
    <property type="entry name" value="q2cbj1_9rhob like domain"/>
    <property type="match status" value="1"/>
</dbReference>
<feature type="domain" description="Fe2OG dioxygenase" evidence="7">
    <location>
        <begin position="104"/>
        <end position="201"/>
    </location>
</feature>
<sequence>MTTDTHSALLTRIVDDLAEQGWSLQPQFIASSLTLELAEECRKRAAQGALAPAGVGRGAQQQIREGVRGDHIQWLEAGQAKACDQYLRVVDELRVALNQGLYLGLEDFEGHFALYPPGAFYQKHVDRFRDDDRRAVSAAFYLNENWQAEQGGALRLYLPNGEARDVLPQAGSLLVFLSADMPHEVLPANRDRLSLTGWFRRRGNGPL</sequence>
<dbReference type="InterPro" id="IPR006620">
    <property type="entry name" value="Pro_4_hyd_alph"/>
</dbReference>
<dbReference type="EMBL" id="FNSC01000001">
    <property type="protein sequence ID" value="SEC70889.1"/>
    <property type="molecule type" value="Genomic_DNA"/>
</dbReference>
<dbReference type="Pfam" id="PF13640">
    <property type="entry name" value="2OG-FeII_Oxy_3"/>
    <property type="match status" value="1"/>
</dbReference>
<gene>
    <name evidence="8" type="ORF">SAMN05421553_1310</name>
</gene>
<evidence type="ECO:0000313" key="8">
    <source>
        <dbReference type="EMBL" id="SEC70889.1"/>
    </source>
</evidence>
<keyword evidence="3" id="KW-0847">Vitamin C</keyword>
<organism evidence="8 9">
    <name type="scientific">Pseudomonas anguilliseptica</name>
    <dbReference type="NCBI Taxonomy" id="53406"/>
    <lineage>
        <taxon>Bacteria</taxon>
        <taxon>Pseudomonadati</taxon>
        <taxon>Pseudomonadota</taxon>
        <taxon>Gammaproteobacteria</taxon>
        <taxon>Pseudomonadales</taxon>
        <taxon>Pseudomonadaceae</taxon>
        <taxon>Pseudomonas</taxon>
    </lineage>
</organism>
<evidence type="ECO:0000256" key="3">
    <source>
        <dbReference type="ARBA" id="ARBA00022896"/>
    </source>
</evidence>
<dbReference type="GO" id="GO:0031543">
    <property type="term" value="F:peptidyl-proline dioxygenase activity"/>
    <property type="evidence" value="ECO:0007669"/>
    <property type="project" value="TreeGrafter"/>
</dbReference>
<keyword evidence="9" id="KW-1185">Reference proteome</keyword>
<keyword evidence="6" id="KW-0408">Iron</keyword>
<reference evidence="9" key="1">
    <citation type="submission" date="2016-10" db="EMBL/GenBank/DDBJ databases">
        <authorList>
            <person name="Varghese N."/>
            <person name="Submissions S."/>
        </authorList>
    </citation>
    <scope>NUCLEOTIDE SEQUENCE [LARGE SCALE GENOMIC DNA]</scope>
    <source>
        <strain evidence="9">DSM 12111</strain>
    </source>
</reference>